<evidence type="ECO:0000313" key="3">
    <source>
        <dbReference type="EMBL" id="EAX47370.1"/>
    </source>
</evidence>
<dbReference type="EMBL" id="AAWL01000011">
    <property type="protein sequence ID" value="EAX47371.1"/>
    <property type="molecule type" value="Genomic_DNA"/>
</dbReference>
<evidence type="ECO:0000313" key="4">
    <source>
        <dbReference type="EMBL" id="EAX47371.1"/>
    </source>
</evidence>
<evidence type="ECO:0000313" key="5">
    <source>
        <dbReference type="EMBL" id="EAX48568.1"/>
    </source>
</evidence>
<feature type="domain" description="Transposase InsH N-terminal" evidence="2">
    <location>
        <begin position="17"/>
        <end position="106"/>
    </location>
</feature>
<dbReference type="Pfam" id="PF05598">
    <property type="entry name" value="DUF772"/>
    <property type="match status" value="1"/>
</dbReference>
<dbReference type="SUPFAM" id="SSF53098">
    <property type="entry name" value="Ribonuclease H-like"/>
    <property type="match status" value="1"/>
</dbReference>
<protein>
    <submittedName>
        <fullName evidence="6">Transposase, IS4 family protein</fullName>
    </submittedName>
</protein>
<reference evidence="6 7" key="2">
    <citation type="submission" date="2007-01" db="EMBL/GenBank/DDBJ databases">
        <title>Sequencing of the draft genome and assembly of Thermosinus carboxydivorans Nor1.</title>
        <authorList>
            <consortium name="US DOE Joint Genome Institute (JGI-PGF)"/>
            <person name="Copeland A."/>
            <person name="Lucas S."/>
            <person name="Lapidus A."/>
            <person name="Barry K."/>
            <person name="Glavina del Rio T."/>
            <person name="Dalin E."/>
            <person name="Tice H."/>
            <person name="Bruce D."/>
            <person name="Pitluck S."/>
            <person name="Richardson P."/>
        </authorList>
    </citation>
    <scope>NUCLEOTIDE SEQUENCE [LARGE SCALE GENOMIC DNA]</scope>
    <source>
        <strain evidence="6 7">Nor1</strain>
    </source>
</reference>
<dbReference type="GO" id="GO:0003677">
    <property type="term" value="F:DNA binding"/>
    <property type="evidence" value="ECO:0007669"/>
    <property type="project" value="InterPro"/>
</dbReference>
<dbReference type="InterPro" id="IPR008490">
    <property type="entry name" value="Transposase_InsH_N"/>
</dbReference>
<feature type="domain" description="Transposase IS4-like" evidence="1">
    <location>
        <begin position="134"/>
        <end position="383"/>
    </location>
</feature>
<dbReference type="Proteomes" id="UP000005139">
    <property type="component" value="Unassembled WGS sequence"/>
</dbReference>
<dbReference type="Pfam" id="PF01609">
    <property type="entry name" value="DDE_Tnp_1"/>
    <property type="match status" value="1"/>
</dbReference>
<dbReference type="PANTHER" id="PTHR35604:SF2">
    <property type="entry name" value="TRANSPOSASE INSH FOR INSERTION SEQUENCE ELEMENT IS5A-RELATED"/>
    <property type="match status" value="1"/>
</dbReference>
<dbReference type="EMBL" id="AAWL01000001">
    <property type="protein sequence ID" value="EAX48793.1"/>
    <property type="molecule type" value="Genomic_DNA"/>
</dbReference>
<dbReference type="InterPro" id="IPR012337">
    <property type="entry name" value="RNaseH-like_sf"/>
</dbReference>
<name>A1HLT9_9FIRM</name>
<dbReference type="AlphaFoldDB" id="A1HLT9"/>
<evidence type="ECO:0000313" key="7">
    <source>
        <dbReference type="Proteomes" id="UP000005139"/>
    </source>
</evidence>
<dbReference type="RefSeq" id="WP_007288000.1">
    <property type="nucleotide sequence ID" value="NZ_AAWL01000001.1"/>
</dbReference>
<sequence length="399" mass="44984">MYIRQKPLFSFDTLMQYQPKTRLAMVFESIDLHPLLKTLPIKSIRGPKGYSSAALIKAFLAMRLCSIPTVTLLVERLKTDLVFRYECGFSLEQPVPSLATFSRFFQKIAETDSLQVLFSALVDTAIQDKVISGEVVAIDASAIDSYEKPVPKKELNSNGDSATWGAKLDTHGNQHVWFGYKLHLAVDTKSELPIAVKVTPANRNDVTQAIPLMDEIKHQPKYYCMDMGYDAKDVYQAAYERQAQAIIPLNRRKEKLPPEGMDENRTPTCSMGYPMVYWGCEREKGILKFRCPHVCGKVNCPNGSAWCSPSNYGLVIKKKVEDDPRSFCTPHRGTREWEKLYAERTSVERAFSRLKEQLGANTVRVQGIKKVTAHLMLCCIALLAGTIAVNRQIHQQKAA</sequence>
<evidence type="ECO:0000313" key="6">
    <source>
        <dbReference type="EMBL" id="EAX48793.1"/>
    </source>
</evidence>
<reference evidence="6 7" key="1">
    <citation type="submission" date="2007-01" db="EMBL/GenBank/DDBJ databases">
        <title>Annotation of the draft genome assembly of Thermosinus carboxydivorans Nor1.</title>
        <authorList>
            <consortium name="US DOE Joint Genome Institute (JGI-ORNL)"/>
            <person name="Larimer F."/>
            <person name="Land M."/>
            <person name="Hauser L."/>
        </authorList>
    </citation>
    <scope>NUCLEOTIDE SEQUENCE [LARGE SCALE GENOMIC DNA]</scope>
    <source>
        <strain evidence="6 7">Nor1</strain>
    </source>
</reference>
<dbReference type="OrthoDB" id="5751230at2"/>
<proteinExistence type="predicted"/>
<comment type="caution">
    <text evidence="6">The sequence shown here is derived from an EMBL/GenBank/DDBJ whole genome shotgun (WGS) entry which is preliminary data.</text>
</comment>
<gene>
    <name evidence="3" type="ORF">TcarDRAFT_1388</name>
    <name evidence="4" type="ORF">TcarDRAFT_1389</name>
    <name evidence="5" type="ORF">TcarDRAFT_2040</name>
    <name evidence="6" type="ORF">TcarDRAFT_2482</name>
</gene>
<dbReference type="EMBL" id="AAWL01000011">
    <property type="protein sequence ID" value="EAX47370.1"/>
    <property type="molecule type" value="Genomic_DNA"/>
</dbReference>
<dbReference type="InterPro" id="IPR002559">
    <property type="entry name" value="Transposase_11"/>
</dbReference>
<dbReference type="eggNOG" id="COG3039">
    <property type="taxonomic scope" value="Bacteria"/>
</dbReference>
<evidence type="ECO:0000259" key="1">
    <source>
        <dbReference type="Pfam" id="PF01609"/>
    </source>
</evidence>
<evidence type="ECO:0000259" key="2">
    <source>
        <dbReference type="Pfam" id="PF05598"/>
    </source>
</evidence>
<keyword evidence="7" id="KW-1185">Reference proteome</keyword>
<dbReference type="EMBL" id="AAWL01000002">
    <property type="protein sequence ID" value="EAX48568.1"/>
    <property type="molecule type" value="Genomic_DNA"/>
</dbReference>
<dbReference type="GO" id="GO:0006313">
    <property type="term" value="P:DNA transposition"/>
    <property type="evidence" value="ECO:0007669"/>
    <property type="project" value="InterPro"/>
</dbReference>
<organism evidence="6 7">
    <name type="scientific">Thermosinus carboxydivorans Nor1</name>
    <dbReference type="NCBI Taxonomy" id="401526"/>
    <lineage>
        <taxon>Bacteria</taxon>
        <taxon>Bacillati</taxon>
        <taxon>Bacillota</taxon>
        <taxon>Negativicutes</taxon>
        <taxon>Selenomonadales</taxon>
        <taxon>Sporomusaceae</taxon>
        <taxon>Thermosinus</taxon>
    </lineage>
</organism>
<dbReference type="GO" id="GO:0004803">
    <property type="term" value="F:transposase activity"/>
    <property type="evidence" value="ECO:0007669"/>
    <property type="project" value="InterPro"/>
</dbReference>
<dbReference type="PANTHER" id="PTHR35604">
    <property type="entry name" value="TRANSPOSASE INSH FOR INSERTION SEQUENCE ELEMENT IS5A-RELATED"/>
    <property type="match status" value="1"/>
</dbReference>
<accession>A1HLT9</accession>